<dbReference type="InterPro" id="IPR013099">
    <property type="entry name" value="K_chnl_dom"/>
</dbReference>
<keyword evidence="3 8" id="KW-0812">Transmembrane</keyword>
<dbReference type="PRINTS" id="PR01333">
    <property type="entry name" value="2POREKCHANEL"/>
</dbReference>
<evidence type="ECO:0000256" key="3">
    <source>
        <dbReference type="ARBA" id="ARBA00022692"/>
    </source>
</evidence>
<feature type="transmembrane region" description="Helical" evidence="10">
    <location>
        <begin position="364"/>
        <end position="390"/>
    </location>
</feature>
<gene>
    <name evidence="12" type="ORF">PCOR1329_LOCUS70848</name>
</gene>
<feature type="transmembrane region" description="Helical" evidence="10">
    <location>
        <begin position="222"/>
        <end position="240"/>
    </location>
</feature>
<comment type="subcellular location">
    <subcellularLocation>
        <location evidence="1">Membrane</location>
        <topology evidence="1">Multi-pass membrane protein</topology>
    </subcellularLocation>
</comment>
<evidence type="ECO:0000313" key="12">
    <source>
        <dbReference type="EMBL" id="CAK0890735.1"/>
    </source>
</evidence>
<sequence length="481" mass="52170">VLLAQAARLWRPLNVACCHISASYTLVPKRDGMGRSGVFHPRFMALRALFFPLAVSLDTKDIHIHAEPGSGVAQRAPGQCETRVHELAMGIAAEVRDLATMAQEMQLSTGGAAQPFARQLLTIATRIAARLDQHQGARGALVAPEITLTVSPVYWNATGASAHGEAEGDPETRRGAEAKEDGIVPHRDPNLPKDWGIRSPEGGSDHSAKWDIWVDEGVASHVFALVFIAVVASAPIVPHLRKGAERPTKAHLCESFCLFVWLFSGLYLFTRVLVFQSPHFESNRTLRLEESVYLISQIVTTVGYGDITPAEVSGQLVVGVYVFLAIIVISKIVGDLVSMFENAIEDTLLDDVDEATLQTHQEKLWAAFVPVMQSGGVFLLFMLLGAVFFCMYPGEDKTLGQAIYMSMITLSSVGFGAFTPVTRGGMVFGAYWMLFGVGSLGALVSARVAFTSALIRYERDNDVEDAEGKSGMPFSRKDAVA</sequence>
<feature type="transmembrane region" description="Helical" evidence="10">
    <location>
        <begin position="252"/>
        <end position="270"/>
    </location>
</feature>
<comment type="similarity">
    <text evidence="8">Belongs to the two pore domain potassium channel (TC 1.A.1.8) family.</text>
</comment>
<keyword evidence="6 10" id="KW-0472">Membrane</keyword>
<evidence type="ECO:0000259" key="11">
    <source>
        <dbReference type="Pfam" id="PF07885"/>
    </source>
</evidence>
<dbReference type="SUPFAM" id="SSF81324">
    <property type="entry name" value="Voltage-gated potassium channels"/>
    <property type="match status" value="2"/>
</dbReference>
<keyword evidence="2 8" id="KW-0813">Transport</keyword>
<keyword evidence="13" id="KW-1185">Reference proteome</keyword>
<protein>
    <recommendedName>
        <fullName evidence="11">Potassium channel domain-containing protein</fullName>
    </recommendedName>
</protein>
<dbReference type="Gene3D" id="1.10.287.70">
    <property type="match status" value="2"/>
</dbReference>
<organism evidence="12 13">
    <name type="scientific">Prorocentrum cordatum</name>
    <dbReference type="NCBI Taxonomy" id="2364126"/>
    <lineage>
        <taxon>Eukaryota</taxon>
        <taxon>Sar</taxon>
        <taxon>Alveolata</taxon>
        <taxon>Dinophyceae</taxon>
        <taxon>Prorocentrales</taxon>
        <taxon>Prorocentraceae</taxon>
        <taxon>Prorocentrum</taxon>
    </lineage>
</organism>
<keyword evidence="5 8" id="KW-0406">Ion transport</keyword>
<feature type="transmembrane region" description="Helical" evidence="10">
    <location>
        <begin position="314"/>
        <end position="333"/>
    </location>
</feature>
<dbReference type="PANTHER" id="PTHR11003:SF291">
    <property type="entry name" value="IP11374P"/>
    <property type="match status" value="1"/>
</dbReference>
<evidence type="ECO:0000256" key="4">
    <source>
        <dbReference type="ARBA" id="ARBA00022989"/>
    </source>
</evidence>
<keyword evidence="4 10" id="KW-1133">Transmembrane helix</keyword>
<evidence type="ECO:0000256" key="7">
    <source>
        <dbReference type="ARBA" id="ARBA00023303"/>
    </source>
</evidence>
<keyword evidence="7 8" id="KW-0407">Ion channel</keyword>
<feature type="region of interest" description="Disordered" evidence="9">
    <location>
        <begin position="160"/>
        <end position="198"/>
    </location>
</feature>
<proteinExistence type="inferred from homology"/>
<feature type="domain" description="Potassium channel" evidence="11">
    <location>
        <begin position="262"/>
        <end position="341"/>
    </location>
</feature>
<feature type="compositionally biased region" description="Basic and acidic residues" evidence="9">
    <location>
        <begin position="164"/>
        <end position="191"/>
    </location>
</feature>
<evidence type="ECO:0000313" key="13">
    <source>
        <dbReference type="Proteomes" id="UP001189429"/>
    </source>
</evidence>
<feature type="transmembrane region" description="Helical" evidence="10">
    <location>
        <begin position="428"/>
        <end position="450"/>
    </location>
</feature>
<feature type="non-terminal residue" evidence="12">
    <location>
        <position position="1"/>
    </location>
</feature>
<dbReference type="InterPro" id="IPR003280">
    <property type="entry name" value="2pore_dom_K_chnl"/>
</dbReference>
<feature type="transmembrane region" description="Helical" evidence="10">
    <location>
        <begin position="402"/>
        <end position="422"/>
    </location>
</feature>
<feature type="domain" description="Potassium channel" evidence="11">
    <location>
        <begin position="378"/>
        <end position="446"/>
    </location>
</feature>
<dbReference type="Proteomes" id="UP001189429">
    <property type="component" value="Unassembled WGS sequence"/>
</dbReference>
<reference evidence="12" key="1">
    <citation type="submission" date="2023-10" db="EMBL/GenBank/DDBJ databases">
        <authorList>
            <person name="Chen Y."/>
            <person name="Shah S."/>
            <person name="Dougan E. K."/>
            <person name="Thang M."/>
            <person name="Chan C."/>
        </authorList>
    </citation>
    <scope>NUCLEOTIDE SEQUENCE [LARGE SCALE GENOMIC DNA]</scope>
</reference>
<dbReference type="EMBL" id="CAUYUJ010019385">
    <property type="protein sequence ID" value="CAK0890735.1"/>
    <property type="molecule type" value="Genomic_DNA"/>
</dbReference>
<name>A0ABN9WZ88_9DINO</name>
<evidence type="ECO:0000256" key="10">
    <source>
        <dbReference type="SAM" id="Phobius"/>
    </source>
</evidence>
<evidence type="ECO:0000256" key="2">
    <source>
        <dbReference type="ARBA" id="ARBA00022448"/>
    </source>
</evidence>
<evidence type="ECO:0000256" key="5">
    <source>
        <dbReference type="ARBA" id="ARBA00023065"/>
    </source>
</evidence>
<accession>A0ABN9WZ88</accession>
<evidence type="ECO:0000256" key="8">
    <source>
        <dbReference type="RuleBase" id="RU003857"/>
    </source>
</evidence>
<dbReference type="Pfam" id="PF07885">
    <property type="entry name" value="Ion_trans_2"/>
    <property type="match status" value="2"/>
</dbReference>
<evidence type="ECO:0000256" key="1">
    <source>
        <dbReference type="ARBA" id="ARBA00004141"/>
    </source>
</evidence>
<evidence type="ECO:0000256" key="9">
    <source>
        <dbReference type="SAM" id="MobiDB-lite"/>
    </source>
</evidence>
<dbReference type="PANTHER" id="PTHR11003">
    <property type="entry name" value="POTASSIUM CHANNEL, SUBFAMILY K"/>
    <property type="match status" value="1"/>
</dbReference>
<evidence type="ECO:0000256" key="6">
    <source>
        <dbReference type="ARBA" id="ARBA00023136"/>
    </source>
</evidence>
<comment type="caution">
    <text evidence="12">The sequence shown here is derived from an EMBL/GenBank/DDBJ whole genome shotgun (WGS) entry which is preliminary data.</text>
</comment>